<dbReference type="Proteomes" id="UP000887226">
    <property type="component" value="Unassembled WGS sequence"/>
</dbReference>
<feature type="region of interest" description="Disordered" evidence="1">
    <location>
        <begin position="221"/>
        <end position="271"/>
    </location>
</feature>
<dbReference type="Pfam" id="PF13257">
    <property type="entry name" value="DUF4048"/>
    <property type="match status" value="1"/>
</dbReference>
<feature type="compositionally biased region" description="Polar residues" evidence="1">
    <location>
        <begin position="59"/>
        <end position="78"/>
    </location>
</feature>
<feature type="region of interest" description="Disordered" evidence="1">
    <location>
        <begin position="147"/>
        <end position="184"/>
    </location>
</feature>
<feature type="region of interest" description="Disordered" evidence="1">
    <location>
        <begin position="313"/>
        <end position="432"/>
    </location>
</feature>
<accession>A0A9P7Z3L6</accession>
<protein>
    <recommendedName>
        <fullName evidence="2">DUF4048 domain-containing protein</fullName>
    </recommendedName>
</protein>
<feature type="domain" description="DUF4048" evidence="2">
    <location>
        <begin position="211"/>
        <end position="341"/>
    </location>
</feature>
<name>A0A9P7Z3L6_9HELO</name>
<evidence type="ECO:0000259" key="2">
    <source>
        <dbReference type="Pfam" id="PF13257"/>
    </source>
</evidence>
<sequence>MASQNRRRSSIDPASVASILRTDTSLPPPVPSPYVGSSPNRENFPMAPPPLPSPRHTRSQSQASRPNRLSLSFPVTTRTGTGDSSRPTPPSSTVPSFPPTPIDIGHSPADPSGFLVAIAAQERKVFELKEELDKAEDRLRELKRQWSNQERTKKRAEIRQAEPLLSLQNSGTESRSSSEEARQNIELDRKRALLSISTPQYARRKILTGGHTRTLSLLSPERSNFTRPFPPVPESSEASLARSIKMPDKKQAASRASANRAARHSYQSGLTHNAKQVAEDLKLGMWTFLEDLRQATIGDEAVSGNASHQTIQVSHSALAKKVSKGNLNGRSSTTPKRAGSPRTWDSLTNPDLGLGLSDSPGPSWLPETSRRGVKMSGGTKPKTPRPLSFAPAVEDDDWSNWDSPTPKSPRWSGSTDASHPMTPANSNSHESAVKILDQLADGPFTPSKRAEEIQWPALDKLAPGNLRRTVSTLMQEWEKSLTPPPGNQSPEKTDQERSISQMPLL</sequence>
<feature type="compositionally biased region" description="Polar residues" evidence="1">
    <location>
        <begin position="325"/>
        <end position="335"/>
    </location>
</feature>
<evidence type="ECO:0000256" key="1">
    <source>
        <dbReference type="SAM" id="MobiDB-lite"/>
    </source>
</evidence>
<feature type="compositionally biased region" description="Pro residues" evidence="1">
    <location>
        <begin position="87"/>
        <end position="101"/>
    </location>
</feature>
<dbReference type="InterPro" id="IPR025122">
    <property type="entry name" value="DUF4048"/>
</dbReference>
<dbReference type="EMBL" id="MU253887">
    <property type="protein sequence ID" value="KAG9244732.1"/>
    <property type="molecule type" value="Genomic_DNA"/>
</dbReference>
<evidence type="ECO:0000313" key="4">
    <source>
        <dbReference type="Proteomes" id="UP000887226"/>
    </source>
</evidence>
<dbReference type="OrthoDB" id="4097086at2759"/>
<feature type="compositionally biased region" description="Polar residues" evidence="1">
    <location>
        <begin position="400"/>
        <end position="430"/>
    </location>
</feature>
<comment type="caution">
    <text evidence="3">The sequence shown here is derived from an EMBL/GenBank/DDBJ whole genome shotgun (WGS) entry which is preliminary data.</text>
</comment>
<feature type="region of interest" description="Disordered" evidence="1">
    <location>
        <begin position="1"/>
        <end position="108"/>
    </location>
</feature>
<feature type="compositionally biased region" description="Polar residues" evidence="1">
    <location>
        <begin position="166"/>
        <end position="175"/>
    </location>
</feature>
<evidence type="ECO:0000313" key="3">
    <source>
        <dbReference type="EMBL" id="KAG9244732.1"/>
    </source>
</evidence>
<reference evidence="3" key="1">
    <citation type="journal article" date="2021" name="IMA Fungus">
        <title>Genomic characterization of three marine fungi, including Emericellopsis atlantica sp. nov. with signatures of a generalist lifestyle and marine biomass degradation.</title>
        <authorList>
            <person name="Hagestad O.C."/>
            <person name="Hou L."/>
            <person name="Andersen J.H."/>
            <person name="Hansen E.H."/>
            <person name="Altermark B."/>
            <person name="Li C."/>
            <person name="Kuhnert E."/>
            <person name="Cox R.J."/>
            <person name="Crous P.W."/>
            <person name="Spatafora J.W."/>
            <person name="Lail K."/>
            <person name="Amirebrahimi M."/>
            <person name="Lipzen A."/>
            <person name="Pangilinan J."/>
            <person name="Andreopoulos W."/>
            <person name="Hayes R.D."/>
            <person name="Ng V."/>
            <person name="Grigoriev I.V."/>
            <person name="Jackson S.A."/>
            <person name="Sutton T.D.S."/>
            <person name="Dobson A.D.W."/>
            <person name="Rama T."/>
        </authorList>
    </citation>
    <scope>NUCLEOTIDE SEQUENCE</scope>
    <source>
        <strain evidence="3">TRa3180A</strain>
    </source>
</reference>
<organism evidence="3 4">
    <name type="scientific">Calycina marina</name>
    <dbReference type="NCBI Taxonomy" id="1763456"/>
    <lineage>
        <taxon>Eukaryota</taxon>
        <taxon>Fungi</taxon>
        <taxon>Dikarya</taxon>
        <taxon>Ascomycota</taxon>
        <taxon>Pezizomycotina</taxon>
        <taxon>Leotiomycetes</taxon>
        <taxon>Helotiales</taxon>
        <taxon>Pezizellaceae</taxon>
        <taxon>Calycina</taxon>
    </lineage>
</organism>
<proteinExistence type="predicted"/>
<dbReference type="AlphaFoldDB" id="A0A9P7Z3L6"/>
<keyword evidence="4" id="KW-1185">Reference proteome</keyword>
<gene>
    <name evidence="3" type="ORF">BJ878DRAFT_55644</name>
</gene>
<feature type="region of interest" description="Disordered" evidence="1">
    <location>
        <begin position="471"/>
        <end position="505"/>
    </location>
</feature>